<comment type="cofactor">
    <cofactor evidence="1">
        <name>FAD</name>
        <dbReference type="ChEBI" id="CHEBI:57692"/>
    </cofactor>
</comment>
<comment type="similarity">
    <text evidence="2">Belongs to the oxygen-dependent FAD-linked oxidoreductase family.</text>
</comment>
<dbReference type="InterPro" id="IPR006094">
    <property type="entry name" value="Oxid_FAD_bind_N"/>
</dbReference>
<dbReference type="Pfam" id="PF01565">
    <property type="entry name" value="FAD_binding_4"/>
    <property type="match status" value="1"/>
</dbReference>
<gene>
    <name evidence="8" type="primary">CKX10</name>
    <name evidence="8" type="ORF">KSP39_PZI024283</name>
</gene>
<dbReference type="InterPro" id="IPR016166">
    <property type="entry name" value="FAD-bd_PCMH"/>
</dbReference>
<dbReference type="SUPFAM" id="SSF56176">
    <property type="entry name" value="FAD-binding/transporter-associated domain-like"/>
    <property type="match status" value="1"/>
</dbReference>
<dbReference type="PANTHER" id="PTHR13878">
    <property type="entry name" value="GULONOLACTONE OXIDASE"/>
    <property type="match status" value="1"/>
</dbReference>
<evidence type="ECO:0000256" key="1">
    <source>
        <dbReference type="ARBA" id="ARBA00001974"/>
    </source>
</evidence>
<dbReference type="Pfam" id="PF09265">
    <property type="entry name" value="Cytokin-bind"/>
    <property type="match status" value="1"/>
</dbReference>
<evidence type="ECO:0000256" key="3">
    <source>
        <dbReference type="ARBA" id="ARBA00011928"/>
    </source>
</evidence>
<dbReference type="EMBL" id="JBBWWQ010000021">
    <property type="protein sequence ID" value="KAK8914387.1"/>
    <property type="molecule type" value="Genomic_DNA"/>
</dbReference>
<keyword evidence="5" id="KW-0274">FAD</keyword>
<evidence type="ECO:0000313" key="9">
    <source>
        <dbReference type="Proteomes" id="UP001418222"/>
    </source>
</evidence>
<evidence type="ECO:0000256" key="6">
    <source>
        <dbReference type="ARBA" id="ARBA00023002"/>
    </source>
</evidence>
<evidence type="ECO:0000256" key="5">
    <source>
        <dbReference type="ARBA" id="ARBA00022827"/>
    </source>
</evidence>
<dbReference type="GO" id="GO:0019139">
    <property type="term" value="F:cytokinin dehydrogenase activity"/>
    <property type="evidence" value="ECO:0007669"/>
    <property type="project" value="UniProtKB-EC"/>
</dbReference>
<evidence type="ECO:0000259" key="7">
    <source>
        <dbReference type="PROSITE" id="PS51387"/>
    </source>
</evidence>
<evidence type="ECO:0000256" key="4">
    <source>
        <dbReference type="ARBA" id="ARBA00022630"/>
    </source>
</evidence>
<dbReference type="Gene3D" id="3.40.462.10">
    <property type="entry name" value="FAD-linked oxidases, C-terminal domain"/>
    <property type="match status" value="1"/>
</dbReference>
<dbReference type="EC" id="1.5.99.12" evidence="3"/>
<organism evidence="8 9">
    <name type="scientific">Platanthera zijinensis</name>
    <dbReference type="NCBI Taxonomy" id="2320716"/>
    <lineage>
        <taxon>Eukaryota</taxon>
        <taxon>Viridiplantae</taxon>
        <taxon>Streptophyta</taxon>
        <taxon>Embryophyta</taxon>
        <taxon>Tracheophyta</taxon>
        <taxon>Spermatophyta</taxon>
        <taxon>Magnoliopsida</taxon>
        <taxon>Liliopsida</taxon>
        <taxon>Asparagales</taxon>
        <taxon>Orchidaceae</taxon>
        <taxon>Orchidoideae</taxon>
        <taxon>Orchideae</taxon>
        <taxon>Orchidinae</taxon>
        <taxon>Platanthera</taxon>
    </lineage>
</organism>
<dbReference type="Gene3D" id="3.30.465.10">
    <property type="match status" value="1"/>
</dbReference>
<evidence type="ECO:0000313" key="8">
    <source>
        <dbReference type="EMBL" id="KAK8914387.1"/>
    </source>
</evidence>
<keyword evidence="4" id="KW-0285">Flavoprotein</keyword>
<accession>A0AAP0FTU7</accession>
<dbReference type="InterPro" id="IPR016169">
    <property type="entry name" value="FAD-bd_PCMH_sub2"/>
</dbReference>
<dbReference type="InterPro" id="IPR050432">
    <property type="entry name" value="FAD-linked_Oxidoreductases_BP"/>
</dbReference>
<feature type="domain" description="FAD-binding PCMH-type" evidence="7">
    <location>
        <begin position="50"/>
        <end position="232"/>
    </location>
</feature>
<dbReference type="Proteomes" id="UP001418222">
    <property type="component" value="Unassembled WGS sequence"/>
</dbReference>
<dbReference type="AlphaFoldDB" id="A0AAP0FTU7"/>
<dbReference type="InterPro" id="IPR016167">
    <property type="entry name" value="FAD-bd_PCMH_sub1"/>
</dbReference>
<keyword evidence="6" id="KW-0560">Oxidoreductase</keyword>
<evidence type="ECO:0000256" key="2">
    <source>
        <dbReference type="ARBA" id="ARBA00005466"/>
    </source>
</evidence>
<keyword evidence="9" id="KW-1185">Reference proteome</keyword>
<dbReference type="GO" id="GO:0009690">
    <property type="term" value="P:cytokinin metabolic process"/>
    <property type="evidence" value="ECO:0007669"/>
    <property type="project" value="InterPro"/>
</dbReference>
<dbReference type="PANTHER" id="PTHR13878:SF127">
    <property type="entry name" value="CYTOKININ DEHYDROGENASE 3"/>
    <property type="match status" value="1"/>
</dbReference>
<name>A0AAP0FTU7_9ASPA</name>
<dbReference type="InterPro" id="IPR036318">
    <property type="entry name" value="FAD-bd_PCMH-like_sf"/>
</dbReference>
<proteinExistence type="inferred from homology"/>
<comment type="caution">
    <text evidence="8">The sequence shown here is derived from an EMBL/GenBank/DDBJ whole genome shotgun (WGS) entry which is preliminary data.</text>
</comment>
<dbReference type="GO" id="GO:0071949">
    <property type="term" value="F:FAD binding"/>
    <property type="evidence" value="ECO:0007669"/>
    <property type="project" value="InterPro"/>
</dbReference>
<dbReference type="Gene3D" id="3.30.43.10">
    <property type="entry name" value="Uridine Diphospho-n-acetylenolpyruvylglucosamine Reductase, domain 2"/>
    <property type="match status" value="1"/>
</dbReference>
<reference evidence="8 9" key="1">
    <citation type="journal article" date="2022" name="Nat. Plants">
        <title>Genomes of leafy and leafless Platanthera orchids illuminate the evolution of mycoheterotrophy.</title>
        <authorList>
            <person name="Li M.H."/>
            <person name="Liu K.W."/>
            <person name="Li Z."/>
            <person name="Lu H.C."/>
            <person name="Ye Q.L."/>
            <person name="Zhang D."/>
            <person name="Wang J.Y."/>
            <person name="Li Y.F."/>
            <person name="Zhong Z.M."/>
            <person name="Liu X."/>
            <person name="Yu X."/>
            <person name="Liu D.K."/>
            <person name="Tu X.D."/>
            <person name="Liu B."/>
            <person name="Hao Y."/>
            <person name="Liao X.Y."/>
            <person name="Jiang Y.T."/>
            <person name="Sun W.H."/>
            <person name="Chen J."/>
            <person name="Chen Y.Q."/>
            <person name="Ai Y."/>
            <person name="Zhai J.W."/>
            <person name="Wu S.S."/>
            <person name="Zhou Z."/>
            <person name="Hsiao Y.Y."/>
            <person name="Wu W.L."/>
            <person name="Chen Y.Y."/>
            <person name="Lin Y.F."/>
            <person name="Hsu J.L."/>
            <person name="Li C.Y."/>
            <person name="Wang Z.W."/>
            <person name="Zhao X."/>
            <person name="Zhong W.Y."/>
            <person name="Ma X.K."/>
            <person name="Ma L."/>
            <person name="Huang J."/>
            <person name="Chen G.Z."/>
            <person name="Huang M.Z."/>
            <person name="Huang L."/>
            <person name="Peng D.H."/>
            <person name="Luo Y.B."/>
            <person name="Zou S.Q."/>
            <person name="Chen S.P."/>
            <person name="Lan S."/>
            <person name="Tsai W.C."/>
            <person name="Van de Peer Y."/>
            <person name="Liu Z.J."/>
        </authorList>
    </citation>
    <scope>NUCLEOTIDE SEQUENCE [LARGE SCALE GENOMIC DNA]</scope>
    <source>
        <strain evidence="8">Lor287</strain>
    </source>
</reference>
<sequence length="533" mass="60284">MSIAGQLRPCHINNNNSLPSHLLGHSIATRLRFDRHSISAAASDFGRLVKYPPPAAVFRPSRPSDIAALLRLSHSSPQQQPPFTVAARGRGHSTRGQALAPGGVVIDMSSLGGGIAVSPEGMYVDAGGEKMWYEVLRETVRYGLTPRSWTDYLYLTVGGTLSNGGVSGQAFLHGPQITNVYELDVVTGLTPWCKGELLTCSEGLNPKLFFAVLGGLGQFGVITRARIALERAPKRVRWMRLMYTEFEKFGKDQEMLISNKHEAAAEHGDAEWEAALEWRLSYVEGSLLMEHSLRSNWRSSFFSDGDLARLKHLAFLNQGRIYCLEASYYYYSHAPARMEKDVEELLEKLSFTAGFAFANDVSYVDFLNRVHEGEVKLRGLGLWDVPHPWLNLFVPKSNMTDFHAGVFKAIMMHNKFMGPILVYPTSRSKWDERMSAVVPDEDVFYSVGILLSSADDWESLEKQNIEILQLCDRLGMKIKQYLPHYRNREDWMKHFGEKWERFAAMKRRYDPKAILSPGQRIFAQRIQLDPSDQ</sequence>
<dbReference type="InterPro" id="IPR016164">
    <property type="entry name" value="FAD-linked_Oxase-like_C"/>
</dbReference>
<protein>
    <recommendedName>
        <fullName evidence="3">cytokinin dehydrogenase</fullName>
        <ecNumber evidence="3">1.5.99.12</ecNumber>
    </recommendedName>
</protein>
<dbReference type="SUPFAM" id="SSF55103">
    <property type="entry name" value="FAD-linked oxidases, C-terminal domain"/>
    <property type="match status" value="1"/>
</dbReference>
<dbReference type="InterPro" id="IPR015345">
    <property type="entry name" value="Cytokinin_DH_FAD/cytokin-bd"/>
</dbReference>
<dbReference type="InterPro" id="IPR016170">
    <property type="entry name" value="Cytok_DH_C_sf"/>
</dbReference>
<dbReference type="PROSITE" id="PS51387">
    <property type="entry name" value="FAD_PCMH"/>
    <property type="match status" value="1"/>
</dbReference>